<evidence type="ECO:0000256" key="4">
    <source>
        <dbReference type="ARBA" id="ARBA00022759"/>
    </source>
</evidence>
<reference evidence="8 9" key="1">
    <citation type="journal article" date="2016" name="Nat. Commun.">
        <title>Thousands of microbial genomes shed light on interconnected biogeochemical processes in an aquifer system.</title>
        <authorList>
            <person name="Anantharaman K."/>
            <person name="Brown C.T."/>
            <person name="Hug L.A."/>
            <person name="Sharon I."/>
            <person name="Castelle C.J."/>
            <person name="Probst A.J."/>
            <person name="Thomas B.C."/>
            <person name="Singh A."/>
            <person name="Wilkins M.J."/>
            <person name="Karaoz U."/>
            <person name="Brodie E.L."/>
            <person name="Williams K.H."/>
            <person name="Hubbard S.S."/>
            <person name="Banfield J.F."/>
        </authorList>
    </citation>
    <scope>NUCLEOTIDE SEQUENCE [LARGE SCALE GENOMIC DNA]</scope>
</reference>
<evidence type="ECO:0000256" key="7">
    <source>
        <dbReference type="ARBA" id="ARBA00023016"/>
    </source>
</evidence>
<evidence type="ECO:0000256" key="2">
    <source>
        <dbReference type="ARBA" id="ARBA00022649"/>
    </source>
</evidence>
<comment type="similarity">
    <text evidence="1">Belongs to the HicA mRNA interferase family.</text>
</comment>
<dbReference type="EMBL" id="MHOX01000024">
    <property type="protein sequence ID" value="OGZ70604.1"/>
    <property type="molecule type" value="Genomic_DNA"/>
</dbReference>
<keyword evidence="2" id="KW-1277">Toxin-antitoxin system</keyword>
<dbReference type="InterPro" id="IPR012933">
    <property type="entry name" value="HicA_mRNA_interferase"/>
</dbReference>
<organism evidence="8 9">
    <name type="scientific">Candidatus Staskawiczbacteria bacterium RIFCSPLOWO2_01_FULL_33_9</name>
    <dbReference type="NCBI Taxonomy" id="1802211"/>
    <lineage>
        <taxon>Bacteria</taxon>
        <taxon>Candidatus Staskawicziibacteriota</taxon>
    </lineage>
</organism>
<keyword evidence="7" id="KW-0346">Stress response</keyword>
<evidence type="ECO:0000256" key="1">
    <source>
        <dbReference type="ARBA" id="ARBA00006620"/>
    </source>
</evidence>
<dbReference type="SUPFAM" id="SSF54786">
    <property type="entry name" value="YcfA/nrd intein domain"/>
    <property type="match status" value="1"/>
</dbReference>
<keyword evidence="3" id="KW-0540">Nuclease</keyword>
<name>A0A1G2I710_9BACT</name>
<comment type="caution">
    <text evidence="8">The sequence shown here is derived from an EMBL/GenBank/DDBJ whole genome shotgun (WGS) entry which is preliminary data.</text>
</comment>
<evidence type="ECO:0000256" key="3">
    <source>
        <dbReference type="ARBA" id="ARBA00022722"/>
    </source>
</evidence>
<evidence type="ECO:0000313" key="9">
    <source>
        <dbReference type="Proteomes" id="UP000176308"/>
    </source>
</evidence>
<evidence type="ECO:0000313" key="8">
    <source>
        <dbReference type="EMBL" id="OGZ70604.1"/>
    </source>
</evidence>
<protein>
    <recommendedName>
        <fullName evidence="10">Addiction module toxin, HicA family</fullName>
    </recommendedName>
</protein>
<dbReference type="GO" id="GO:0016787">
    <property type="term" value="F:hydrolase activity"/>
    <property type="evidence" value="ECO:0007669"/>
    <property type="project" value="UniProtKB-KW"/>
</dbReference>
<evidence type="ECO:0000256" key="6">
    <source>
        <dbReference type="ARBA" id="ARBA00022884"/>
    </source>
</evidence>
<evidence type="ECO:0008006" key="10">
    <source>
        <dbReference type="Google" id="ProtNLM"/>
    </source>
</evidence>
<evidence type="ECO:0000256" key="5">
    <source>
        <dbReference type="ARBA" id="ARBA00022801"/>
    </source>
</evidence>
<dbReference type="InterPro" id="IPR038570">
    <property type="entry name" value="HicA_sf"/>
</dbReference>
<keyword evidence="6" id="KW-0694">RNA-binding</keyword>
<dbReference type="Gene3D" id="3.30.920.30">
    <property type="entry name" value="Hypothetical protein"/>
    <property type="match status" value="1"/>
</dbReference>
<dbReference type="Pfam" id="PF07927">
    <property type="entry name" value="HicA_toxin"/>
    <property type="match status" value="1"/>
</dbReference>
<accession>A0A1G2I710</accession>
<keyword evidence="4" id="KW-0255">Endonuclease</keyword>
<dbReference type="AlphaFoldDB" id="A0A1G2I710"/>
<proteinExistence type="inferred from homology"/>
<keyword evidence="5" id="KW-0378">Hydrolase</keyword>
<sequence>MLKLYPSKYIAKVLQSKGFIYISQRGSHVKFCKHIEGKTLTVIVPANKKEIPYGTFKSILRQSKLSEEDFNI</sequence>
<dbReference type="GO" id="GO:0004519">
    <property type="term" value="F:endonuclease activity"/>
    <property type="evidence" value="ECO:0007669"/>
    <property type="project" value="UniProtKB-KW"/>
</dbReference>
<dbReference type="Proteomes" id="UP000176308">
    <property type="component" value="Unassembled WGS sequence"/>
</dbReference>
<dbReference type="GO" id="GO:0003729">
    <property type="term" value="F:mRNA binding"/>
    <property type="evidence" value="ECO:0007669"/>
    <property type="project" value="InterPro"/>
</dbReference>
<gene>
    <name evidence="8" type="ORF">A2904_01975</name>
</gene>